<dbReference type="InterPro" id="IPR053707">
    <property type="entry name" value="UPF0637_domain_sf"/>
</dbReference>
<comment type="similarity">
    <text evidence="1">Belongs to the UPF0637 family.</text>
</comment>
<protein>
    <recommendedName>
        <fullName evidence="1">UPF0637 protein NAG76_15485</fullName>
    </recommendedName>
</protein>
<dbReference type="EMBL" id="CP097899">
    <property type="protein sequence ID" value="URN93225.1"/>
    <property type="molecule type" value="Genomic_DNA"/>
</dbReference>
<dbReference type="Proteomes" id="UP001056756">
    <property type="component" value="Chromosome"/>
</dbReference>
<accession>A0A9J6ZBK4</accession>
<dbReference type="InterPro" id="IPR009403">
    <property type="entry name" value="UPF0637"/>
</dbReference>
<sequence length="213" mass="24606">MTQQIIQAGFTAEDFDIFHIAGLDERMSAIIERIRPKFQAIGEQLTTELSIHASNEMFLHIAKHARRTVNPPKDTWLAICNNKRGYKAHPHFQLGLFDDHLFIWFALIYEVPNKKSIANTLLNNLQQVIHQVPSDYVISQDHMQKKAQSVQNLDEEDWTSILTRFRDVGKAELLIGRHLTPDSDIAHDQQKLIDYAAETYLQLLPLYKLAYEA</sequence>
<dbReference type="PIRSF" id="PIRSF021332">
    <property type="entry name" value="DUF1054"/>
    <property type="match status" value="1"/>
</dbReference>
<gene>
    <name evidence="2" type="ORF">NAG76_15485</name>
</gene>
<dbReference type="Pfam" id="PF06335">
    <property type="entry name" value="DUF1054"/>
    <property type="match status" value="1"/>
</dbReference>
<evidence type="ECO:0000313" key="3">
    <source>
        <dbReference type="Proteomes" id="UP001056756"/>
    </source>
</evidence>
<evidence type="ECO:0000313" key="2">
    <source>
        <dbReference type="EMBL" id="URN93225.1"/>
    </source>
</evidence>
<dbReference type="Gene3D" id="3.30.930.20">
    <property type="entry name" value="Protein of unknown function DUF1054"/>
    <property type="match status" value="1"/>
</dbReference>
<organism evidence="2 3">
    <name type="scientific">Candidatus Pristimantibacillus lignocellulolyticus</name>
    <dbReference type="NCBI Taxonomy" id="2994561"/>
    <lineage>
        <taxon>Bacteria</taxon>
        <taxon>Bacillati</taxon>
        <taxon>Bacillota</taxon>
        <taxon>Bacilli</taxon>
        <taxon>Bacillales</taxon>
        <taxon>Paenibacillaceae</taxon>
        <taxon>Candidatus Pristimantibacillus</taxon>
    </lineage>
</organism>
<proteinExistence type="inferred from homology"/>
<reference evidence="2" key="1">
    <citation type="submission" date="2022-05" db="EMBL/GenBank/DDBJ databases">
        <title>Novel bacterial taxa in a minimal lignocellulolytic consortium and its capacity to transform plastics disclosed by genome-resolved metagenomics.</title>
        <authorList>
            <person name="Rodriguez C.A.D."/>
            <person name="Diaz-Garcia L."/>
            <person name="Herrera K."/>
            <person name="Tarazona N.A."/>
            <person name="Sproer C."/>
            <person name="Overmann J."/>
            <person name="Jimenez D.J."/>
        </authorList>
    </citation>
    <scope>NUCLEOTIDE SEQUENCE</scope>
    <source>
        <strain evidence="2">MAG5</strain>
    </source>
</reference>
<dbReference type="HAMAP" id="MF_01851">
    <property type="entry name" value="UPF0637"/>
    <property type="match status" value="1"/>
</dbReference>
<evidence type="ECO:0000256" key="1">
    <source>
        <dbReference type="HAMAP-Rule" id="MF_01851"/>
    </source>
</evidence>
<dbReference type="KEGG" id="plig:NAG76_15485"/>
<dbReference type="SUPFAM" id="SSF142913">
    <property type="entry name" value="YktB/PF0168-like"/>
    <property type="match status" value="1"/>
</dbReference>
<name>A0A9J6ZBK4_9BACL</name>
<dbReference type="AlphaFoldDB" id="A0A9J6ZBK4"/>